<dbReference type="EMBL" id="ASSJ01000083">
    <property type="protein sequence ID" value="ERN39935.1"/>
    <property type="molecule type" value="Genomic_DNA"/>
</dbReference>
<name>U5DJS2_9CHRO</name>
<dbReference type="Pfam" id="PF14218">
    <property type="entry name" value="COP23"/>
    <property type="match status" value="1"/>
</dbReference>
<reference evidence="2 3" key="1">
    <citation type="submission" date="2013-05" db="EMBL/GenBank/DDBJ databases">
        <title>Draft genome sequence of Rubidibacter lacunae KORDI 51-2.</title>
        <authorList>
            <person name="Choi D.H."/>
            <person name="Noh J.H."/>
            <person name="Kwon K.-K."/>
            <person name="Lee J.-H."/>
            <person name="Ryu J.-Y."/>
        </authorList>
    </citation>
    <scope>NUCLEOTIDE SEQUENCE [LARGE SCALE GENOMIC DNA]</scope>
    <source>
        <strain evidence="2 3">KORDI 51-2</strain>
    </source>
</reference>
<dbReference type="STRING" id="582515.KR51_00035330"/>
<protein>
    <submittedName>
        <fullName evidence="2">Uncharacterized protein</fullName>
    </submittedName>
</protein>
<proteinExistence type="predicted"/>
<sequence length="178" mass="19039">MNAKLAFLSAIGVALTLGAGSAIANPVATDAIAQASEKDAVVTFSCDQVDGQPVTLASIDRSGSVESRPVLNWDDAYFTSAEETEQICQQVASKLQSYYDNGELAELTLVAEDVAGEPTVCLEQEQDSGCSEGRVLFSFSNVSNPQFALNNIMEPEDRTTQVLRGDFKARLGFGFLPF</sequence>
<keyword evidence="1" id="KW-0732">Signal</keyword>
<evidence type="ECO:0000313" key="2">
    <source>
        <dbReference type="EMBL" id="ERN39935.1"/>
    </source>
</evidence>
<keyword evidence="3" id="KW-1185">Reference proteome</keyword>
<comment type="caution">
    <text evidence="2">The sequence shown here is derived from an EMBL/GenBank/DDBJ whole genome shotgun (WGS) entry which is preliminary data.</text>
</comment>
<organism evidence="2 3">
    <name type="scientific">Rubidibacter lacunae KORDI 51-2</name>
    <dbReference type="NCBI Taxonomy" id="582515"/>
    <lineage>
        <taxon>Bacteria</taxon>
        <taxon>Bacillati</taxon>
        <taxon>Cyanobacteriota</taxon>
        <taxon>Cyanophyceae</taxon>
        <taxon>Oscillatoriophycideae</taxon>
        <taxon>Chroococcales</taxon>
        <taxon>Aphanothecaceae</taxon>
        <taxon>Rubidibacter</taxon>
    </lineage>
</organism>
<dbReference type="AlphaFoldDB" id="U5DJS2"/>
<evidence type="ECO:0000256" key="1">
    <source>
        <dbReference type="SAM" id="SignalP"/>
    </source>
</evidence>
<accession>U5DJS2</accession>
<dbReference type="InterPro" id="IPR025478">
    <property type="entry name" value="COP23"/>
</dbReference>
<gene>
    <name evidence="2" type="ORF">KR51_00035330</name>
</gene>
<dbReference type="OrthoDB" id="490444at2"/>
<feature type="chain" id="PRO_5004659236" evidence="1">
    <location>
        <begin position="25"/>
        <end position="178"/>
    </location>
</feature>
<dbReference type="InParanoid" id="U5DJS2"/>
<dbReference type="Proteomes" id="UP000016960">
    <property type="component" value="Unassembled WGS sequence"/>
</dbReference>
<dbReference type="RefSeq" id="WP_022609154.1">
    <property type="nucleotide sequence ID" value="NZ_ASSJ01000083.1"/>
</dbReference>
<feature type="signal peptide" evidence="1">
    <location>
        <begin position="1"/>
        <end position="24"/>
    </location>
</feature>
<evidence type="ECO:0000313" key="3">
    <source>
        <dbReference type="Proteomes" id="UP000016960"/>
    </source>
</evidence>